<dbReference type="RefSeq" id="WP_077426523.1">
    <property type="nucleotide sequence ID" value="NZ_MLHH01000004.1"/>
</dbReference>
<reference evidence="1 2" key="1">
    <citation type="submission" date="2016-10" db="EMBL/GenBank/DDBJ databases">
        <title>Rodentibacter gen. nov. and new species.</title>
        <authorList>
            <person name="Christensen H."/>
        </authorList>
    </citation>
    <scope>NUCLEOTIDE SEQUENCE [LARGE SCALE GENOMIC DNA]</scope>
    <source>
        <strain evidence="1 2">Ac69</strain>
    </source>
</reference>
<gene>
    <name evidence="1" type="ORF">BKK48_01905</name>
</gene>
<dbReference type="OrthoDB" id="9802489at2"/>
<dbReference type="EMBL" id="MLHH01000004">
    <property type="protein sequence ID" value="OOF37349.1"/>
    <property type="molecule type" value="Genomic_DNA"/>
</dbReference>
<accession>A0A1V3IB84</accession>
<protein>
    <recommendedName>
        <fullName evidence="3">Carboxymuconolactone decarboxylase-like domain-containing protein</fullName>
    </recommendedName>
</protein>
<dbReference type="STRING" id="1908258.BKK48_01905"/>
<organism evidence="1 2">
    <name type="scientific">Rodentibacter heidelbergensis</name>
    <dbReference type="NCBI Taxonomy" id="1908258"/>
    <lineage>
        <taxon>Bacteria</taxon>
        <taxon>Pseudomonadati</taxon>
        <taxon>Pseudomonadota</taxon>
        <taxon>Gammaproteobacteria</taxon>
        <taxon>Pasteurellales</taxon>
        <taxon>Pasteurellaceae</taxon>
        <taxon>Rodentibacter</taxon>
    </lineage>
</organism>
<dbReference type="AlphaFoldDB" id="A0A1V3IB84"/>
<evidence type="ECO:0000313" key="2">
    <source>
        <dbReference type="Proteomes" id="UP000189437"/>
    </source>
</evidence>
<sequence length="71" mass="7858">MFSRDNLSAVNREIVTVSTLAGLETVRSHLGILRNLGLNEVELKRITAELSKSNPVAADKANEVLERLQKQ</sequence>
<keyword evidence="2" id="KW-1185">Reference proteome</keyword>
<dbReference type="Gene3D" id="1.20.1290.10">
    <property type="entry name" value="AhpD-like"/>
    <property type="match status" value="1"/>
</dbReference>
<dbReference type="InterPro" id="IPR029032">
    <property type="entry name" value="AhpD-like"/>
</dbReference>
<comment type="caution">
    <text evidence="1">The sequence shown here is derived from an EMBL/GenBank/DDBJ whole genome shotgun (WGS) entry which is preliminary data.</text>
</comment>
<evidence type="ECO:0008006" key="3">
    <source>
        <dbReference type="Google" id="ProtNLM"/>
    </source>
</evidence>
<proteinExistence type="predicted"/>
<evidence type="ECO:0000313" key="1">
    <source>
        <dbReference type="EMBL" id="OOF37349.1"/>
    </source>
</evidence>
<name>A0A1V3IB84_9PAST</name>
<dbReference type="Proteomes" id="UP000189437">
    <property type="component" value="Unassembled WGS sequence"/>
</dbReference>